<keyword evidence="2" id="KW-1185">Reference proteome</keyword>
<protein>
    <submittedName>
        <fullName evidence="1">Uncharacterized protein</fullName>
    </submittedName>
</protein>
<sequence length="67" mass="7643">MSIINFSDDAITIAISLALLPSKDKAKNAKIQIEYVSIWIWYSNYTKDGKHRTSANELFGNPVLDRR</sequence>
<proteinExistence type="predicted"/>
<evidence type="ECO:0000313" key="1">
    <source>
        <dbReference type="EMBL" id="OOS25527.1"/>
    </source>
</evidence>
<dbReference type="AlphaFoldDB" id="A0A1T0CT67"/>
<reference evidence="1 2" key="1">
    <citation type="submission" date="2017-02" db="EMBL/GenBank/DDBJ databases">
        <title>Draft genome sequence of Moraxella pluranimalium CCUG 54913T type strain.</title>
        <authorList>
            <person name="Salva-Serra F."/>
            <person name="Engstrom-Jakobsson H."/>
            <person name="Thorell K."/>
            <person name="Jaen-Luchoro D."/>
            <person name="Gonzales-Siles L."/>
            <person name="Karlsson R."/>
            <person name="Yazdan S."/>
            <person name="Boulund F."/>
            <person name="Johnning A."/>
            <person name="Engstrand L."/>
            <person name="Kristiansson E."/>
            <person name="Moore E."/>
        </authorList>
    </citation>
    <scope>NUCLEOTIDE SEQUENCE [LARGE SCALE GENOMIC DNA]</scope>
    <source>
        <strain evidence="1 2">CCUG 54913</strain>
    </source>
</reference>
<accession>A0A1T0CT67</accession>
<evidence type="ECO:0000313" key="2">
    <source>
        <dbReference type="Proteomes" id="UP000189800"/>
    </source>
</evidence>
<dbReference type="EMBL" id="MUYU01000006">
    <property type="protein sequence ID" value="OOS25527.1"/>
    <property type="molecule type" value="Genomic_DNA"/>
</dbReference>
<name>A0A1T0CT67_9GAMM</name>
<dbReference type="Proteomes" id="UP000189800">
    <property type="component" value="Unassembled WGS sequence"/>
</dbReference>
<comment type="caution">
    <text evidence="1">The sequence shown here is derived from an EMBL/GenBank/DDBJ whole genome shotgun (WGS) entry which is preliminary data.</text>
</comment>
<organism evidence="1 2">
    <name type="scientific">Moraxella pluranimalium</name>
    <dbReference type="NCBI Taxonomy" id="470453"/>
    <lineage>
        <taxon>Bacteria</taxon>
        <taxon>Pseudomonadati</taxon>
        <taxon>Pseudomonadota</taxon>
        <taxon>Gammaproteobacteria</taxon>
        <taxon>Moraxellales</taxon>
        <taxon>Moraxellaceae</taxon>
        <taxon>Moraxella</taxon>
    </lineage>
</organism>
<gene>
    <name evidence="1" type="ORF">B0680_01450</name>
</gene>